<evidence type="ECO:0000256" key="2">
    <source>
        <dbReference type="ARBA" id="ARBA00005641"/>
    </source>
</evidence>
<accession>A0A238FI86</accession>
<keyword evidence="10" id="KW-0326">Glycosidase</keyword>
<dbReference type="GO" id="GO:0009986">
    <property type="term" value="C:cell surface"/>
    <property type="evidence" value="ECO:0007669"/>
    <property type="project" value="TreeGrafter"/>
</dbReference>
<comment type="catalytic activity">
    <reaction evidence="12">
        <text>Successive hydrolysis of beta-D-glucose units from the non-reducing ends of (1-&gt;3)-beta-D-glucans, releasing alpha-glucose.</text>
        <dbReference type="EC" id="3.2.1.58"/>
    </reaction>
</comment>
<feature type="compositionally biased region" description="Basic and acidic residues" evidence="16">
    <location>
        <begin position="142"/>
        <end position="159"/>
    </location>
</feature>
<dbReference type="GO" id="GO:0009251">
    <property type="term" value="P:glucan catabolic process"/>
    <property type="evidence" value="ECO:0007669"/>
    <property type="project" value="TreeGrafter"/>
</dbReference>
<keyword evidence="3" id="KW-1003">Cell membrane</keyword>
<dbReference type="EMBL" id="FMSP01000006">
    <property type="protein sequence ID" value="SCV70898.1"/>
    <property type="molecule type" value="Genomic_DNA"/>
</dbReference>
<comment type="function">
    <text evidence="13">Glucosidase involved in the degradation of cellulosic biomass. Active on lichenan.</text>
</comment>
<dbReference type="InterPro" id="IPR050386">
    <property type="entry name" value="Glycosyl_hydrolase_5"/>
</dbReference>
<evidence type="ECO:0000256" key="12">
    <source>
        <dbReference type="ARBA" id="ARBA00036824"/>
    </source>
</evidence>
<dbReference type="GO" id="GO:0005886">
    <property type="term" value="C:plasma membrane"/>
    <property type="evidence" value="ECO:0007669"/>
    <property type="project" value="UniProtKB-SubCell"/>
</dbReference>
<dbReference type="GO" id="GO:0071555">
    <property type="term" value="P:cell wall organization"/>
    <property type="evidence" value="ECO:0007669"/>
    <property type="project" value="UniProtKB-KW"/>
</dbReference>
<comment type="subcellular location">
    <subcellularLocation>
        <location evidence="1">Cell membrane</location>
        <topology evidence="1">Single-pass type II membrane protein</topology>
    </subcellularLocation>
</comment>
<protein>
    <recommendedName>
        <fullName evidence="14">glucan 1,3-beta-glucosidase</fullName>
        <ecNumber evidence="14">3.2.1.58</ecNumber>
    </recommendedName>
    <alternativeName>
        <fullName evidence="15">Exo-1,3-beta-glucanase D</fullName>
    </alternativeName>
</protein>
<keyword evidence="4" id="KW-0812">Transmembrane</keyword>
<evidence type="ECO:0000256" key="10">
    <source>
        <dbReference type="ARBA" id="ARBA00023295"/>
    </source>
</evidence>
<dbReference type="SUPFAM" id="SSF51445">
    <property type="entry name" value="(Trans)glycosidases"/>
    <property type="match status" value="1"/>
</dbReference>
<keyword evidence="6" id="KW-0735">Signal-anchor</keyword>
<sequence>MPAPSTSHVVLPMGLTDRRAAPPTTSSSPHDTPSIEARHSSIPVPPISRAHQSPNDLWPRKSGHVGRTSRLDSIATRLHLRRRMWWRQILYLLVLAFVFRWAHHHITQIQIVLHRSYPVTRPPTAQPVSAGTGTLKPSVAGKGHETQHDDSPFKKGRKDHEWWTPSPIFDDGGNPWPTQGSDGSLVKTETGRKFVYRNDFGGRWDARVNSLAARCQADTPPLSRRWNYARQTISGVNLGGWLVLEPFITPAIFEPYLQHKPPPKDEYALSAHLGDQLDPVLTRHYETFITEKDFAEIAGAGLNWVRVPISYWAIETREGEPFLPRVSWKYFLKAIEWARKYGLRINLDLHAVPGSANGWNHGGKSGTVGLLNGVMGIANAERTINIVRAFAKFISLPINRDIVCMFSVLNEPFVETIGSSALRALYLKMYEAVRTESGYGDGNGPVVVIHDGFIGTTKWFDFLPGADRIALDSHRYIAFRSSNNQTMEQQALKPCDLWMNLHNRTMRTFGIGMVAEWSVAINDCGRFINGVNSGSRYEGTLEGPGPEQSVAHRGGCGHWERSDLWDAKTKQGMQDVALSHMDAFQNWFFWTWKTGPSLRNPTRVVNPMWSYSMGLQQGYIPPNPRKSQGHCRRLIADAGRPQPKVVPYSGKLTSWQTGAGPDSGANMDRGNISWPPETIGLGEPFGNIYKTSELPRYAETAAEGPLKIPGVPRSMAGPRWYEPIEGCEYLDAWEGVGPNVRIPKNCQL</sequence>
<keyword evidence="9" id="KW-0325">Glycoprotein</keyword>
<keyword evidence="19" id="KW-1185">Reference proteome</keyword>
<evidence type="ECO:0000256" key="9">
    <source>
        <dbReference type="ARBA" id="ARBA00023180"/>
    </source>
</evidence>
<dbReference type="InterPro" id="IPR017853">
    <property type="entry name" value="GH"/>
</dbReference>
<dbReference type="InterPro" id="IPR001547">
    <property type="entry name" value="Glyco_hydro_5"/>
</dbReference>
<proteinExistence type="inferred from homology"/>
<evidence type="ECO:0000256" key="3">
    <source>
        <dbReference type="ARBA" id="ARBA00022475"/>
    </source>
</evidence>
<keyword evidence="7" id="KW-1133">Transmembrane helix</keyword>
<dbReference type="Pfam" id="PF00150">
    <property type="entry name" value="Cellulase"/>
    <property type="match status" value="1"/>
</dbReference>
<name>A0A238FI86_9BASI</name>
<dbReference type="STRING" id="269621.A0A238FI86"/>
<reference evidence="19" key="1">
    <citation type="submission" date="2016-09" db="EMBL/GenBank/DDBJ databases">
        <authorList>
            <person name="Jeantristanb JTB J.-T."/>
            <person name="Ricardo R."/>
        </authorList>
    </citation>
    <scope>NUCLEOTIDE SEQUENCE [LARGE SCALE GENOMIC DNA]</scope>
</reference>
<feature type="region of interest" description="Disordered" evidence="16">
    <location>
        <begin position="123"/>
        <end position="159"/>
    </location>
</feature>
<dbReference type="FunFam" id="3.20.20.80:FF:000033">
    <property type="entry name" value="Glucan 1,3-beta-glucosidase A"/>
    <property type="match status" value="1"/>
</dbReference>
<feature type="region of interest" description="Disordered" evidence="16">
    <location>
        <begin position="646"/>
        <end position="667"/>
    </location>
</feature>
<dbReference type="PANTHER" id="PTHR31297">
    <property type="entry name" value="GLUCAN ENDO-1,6-BETA-GLUCOSIDASE B"/>
    <property type="match status" value="1"/>
</dbReference>
<dbReference type="Proteomes" id="UP000198372">
    <property type="component" value="Unassembled WGS sequence"/>
</dbReference>
<feature type="domain" description="Glycoside hydrolase family 5" evidence="17">
    <location>
        <begin position="284"/>
        <end position="504"/>
    </location>
</feature>
<evidence type="ECO:0000313" key="18">
    <source>
        <dbReference type="EMBL" id="SCV70898.1"/>
    </source>
</evidence>
<dbReference type="PANTHER" id="PTHR31297:SF34">
    <property type="entry name" value="GLUCAN 1,3-BETA-GLUCOSIDASE 2"/>
    <property type="match status" value="1"/>
</dbReference>
<evidence type="ECO:0000256" key="15">
    <source>
        <dbReference type="ARBA" id="ARBA00041260"/>
    </source>
</evidence>
<evidence type="ECO:0000256" key="1">
    <source>
        <dbReference type="ARBA" id="ARBA00004401"/>
    </source>
</evidence>
<evidence type="ECO:0000256" key="13">
    <source>
        <dbReference type="ARBA" id="ARBA00037126"/>
    </source>
</evidence>
<evidence type="ECO:0000256" key="7">
    <source>
        <dbReference type="ARBA" id="ARBA00022989"/>
    </source>
</evidence>
<dbReference type="GO" id="GO:0004338">
    <property type="term" value="F:glucan exo-1,3-beta-glucosidase activity"/>
    <property type="evidence" value="ECO:0007669"/>
    <property type="project" value="UniProtKB-EC"/>
</dbReference>
<evidence type="ECO:0000256" key="11">
    <source>
        <dbReference type="ARBA" id="ARBA00023316"/>
    </source>
</evidence>
<feature type="region of interest" description="Disordered" evidence="16">
    <location>
        <begin position="1"/>
        <end position="65"/>
    </location>
</feature>
<keyword evidence="8" id="KW-0472">Membrane</keyword>
<dbReference type="EC" id="3.2.1.58" evidence="14"/>
<evidence type="ECO:0000313" key="19">
    <source>
        <dbReference type="Proteomes" id="UP000198372"/>
    </source>
</evidence>
<keyword evidence="5" id="KW-0378">Hydrolase</keyword>
<evidence type="ECO:0000256" key="14">
    <source>
        <dbReference type="ARBA" id="ARBA00038929"/>
    </source>
</evidence>
<feature type="compositionally biased region" description="Low complexity" evidence="16">
    <location>
        <begin position="22"/>
        <end position="34"/>
    </location>
</feature>
<dbReference type="GO" id="GO:0005576">
    <property type="term" value="C:extracellular region"/>
    <property type="evidence" value="ECO:0007669"/>
    <property type="project" value="TreeGrafter"/>
</dbReference>
<gene>
    <name evidence="18" type="ORF">BQ2448_3660</name>
</gene>
<evidence type="ECO:0000256" key="8">
    <source>
        <dbReference type="ARBA" id="ARBA00023136"/>
    </source>
</evidence>
<organism evidence="18 19">
    <name type="scientific">Microbotryum intermedium</name>
    <dbReference type="NCBI Taxonomy" id="269621"/>
    <lineage>
        <taxon>Eukaryota</taxon>
        <taxon>Fungi</taxon>
        <taxon>Dikarya</taxon>
        <taxon>Basidiomycota</taxon>
        <taxon>Pucciniomycotina</taxon>
        <taxon>Microbotryomycetes</taxon>
        <taxon>Microbotryales</taxon>
        <taxon>Microbotryaceae</taxon>
        <taxon>Microbotryum</taxon>
    </lineage>
</organism>
<dbReference type="OrthoDB" id="62120at2759"/>
<comment type="similarity">
    <text evidence="2">Belongs to the glycosyl hydrolase 5 (cellulase A) family.</text>
</comment>
<evidence type="ECO:0000256" key="4">
    <source>
        <dbReference type="ARBA" id="ARBA00022692"/>
    </source>
</evidence>
<keyword evidence="11" id="KW-0961">Cell wall biogenesis/degradation</keyword>
<evidence type="ECO:0000259" key="17">
    <source>
        <dbReference type="Pfam" id="PF00150"/>
    </source>
</evidence>
<dbReference type="Gene3D" id="3.20.20.80">
    <property type="entry name" value="Glycosidases"/>
    <property type="match status" value="1"/>
</dbReference>
<evidence type="ECO:0000256" key="5">
    <source>
        <dbReference type="ARBA" id="ARBA00022801"/>
    </source>
</evidence>
<evidence type="ECO:0000256" key="6">
    <source>
        <dbReference type="ARBA" id="ARBA00022968"/>
    </source>
</evidence>
<evidence type="ECO:0000256" key="16">
    <source>
        <dbReference type="SAM" id="MobiDB-lite"/>
    </source>
</evidence>
<dbReference type="AlphaFoldDB" id="A0A238FI86"/>